<accession>A0A3T0N129</accession>
<dbReference type="EMBL" id="CP033219">
    <property type="protein sequence ID" value="AZV77733.1"/>
    <property type="molecule type" value="Genomic_DNA"/>
</dbReference>
<evidence type="ECO:0000313" key="2">
    <source>
        <dbReference type="EMBL" id="AZV77733.1"/>
    </source>
</evidence>
<feature type="transmembrane region" description="Helical" evidence="1">
    <location>
        <begin position="109"/>
        <end position="126"/>
    </location>
</feature>
<organism evidence="2 3">
    <name type="scientific">Parasedimentitalea marina</name>
    <dbReference type="NCBI Taxonomy" id="2483033"/>
    <lineage>
        <taxon>Bacteria</taxon>
        <taxon>Pseudomonadati</taxon>
        <taxon>Pseudomonadota</taxon>
        <taxon>Alphaproteobacteria</taxon>
        <taxon>Rhodobacterales</taxon>
        <taxon>Paracoccaceae</taxon>
        <taxon>Parasedimentitalea</taxon>
    </lineage>
</organism>
<dbReference type="KEGG" id="sedi:EBB79_07400"/>
<keyword evidence="3" id="KW-1185">Reference proteome</keyword>
<dbReference type="OrthoDB" id="7822309at2"/>
<name>A0A3T0N129_9RHOB</name>
<gene>
    <name evidence="2" type="ORF">EBB79_07400</name>
</gene>
<evidence type="ECO:0000256" key="1">
    <source>
        <dbReference type="SAM" id="Phobius"/>
    </source>
</evidence>
<protein>
    <recommendedName>
        <fullName evidence="4">Peptidase M48 domain-containing protein</fullName>
    </recommendedName>
</protein>
<dbReference type="RefSeq" id="WP_127748290.1">
    <property type="nucleotide sequence ID" value="NZ_CP033219.1"/>
</dbReference>
<evidence type="ECO:0008006" key="4">
    <source>
        <dbReference type="Google" id="ProtNLM"/>
    </source>
</evidence>
<evidence type="ECO:0000313" key="3">
    <source>
        <dbReference type="Proteomes" id="UP000283063"/>
    </source>
</evidence>
<proteinExistence type="predicted"/>
<keyword evidence="1" id="KW-0472">Membrane</keyword>
<dbReference type="Proteomes" id="UP000283063">
    <property type="component" value="Chromosome"/>
</dbReference>
<keyword evidence="1" id="KW-1133">Transmembrane helix</keyword>
<reference evidence="2 3" key="1">
    <citation type="submission" date="2018-10" db="EMBL/GenBank/DDBJ databases">
        <title>Parasedimentitalea marina sp. nov., a psychrophilic bacterium isolated from deep seawater of the New Britain Trench.</title>
        <authorList>
            <person name="Cao J."/>
        </authorList>
    </citation>
    <scope>NUCLEOTIDE SEQUENCE [LARGE SCALE GENOMIC DNA]</scope>
    <source>
        <strain evidence="2 3">W43</strain>
    </source>
</reference>
<keyword evidence="1" id="KW-0812">Transmembrane</keyword>
<dbReference type="AlphaFoldDB" id="A0A3T0N129"/>
<sequence length="336" mass="36310">MTALREYQRLEAAGLWRASPEDQRRDVIVSIGDATLTITDMKDQPVAHWSLAAVERQNPGQFPAIFHPDGDPGETLELGKDETAMLNAIERVQQAIEGARPHPGRLRSVSVLGGLGLVAALLVFWLPGAMIRHTVSVVPDIKRKAIGQALMGRIERVSGQACATPETVPILAKLAERTGVRQVVILRDGVASSLHLPGNIVLLNRALVEGYEDPAVAAGAILIERARAQENDPLTEVLTSGGMLASFRLLTTGKLDRSSLDKYAETMVSMPRPPVPEEKILATFAQAAIPSTPYAYSQDITGENVLGLIEADPMAGRSLEPVLNDRDWVQLQNICS</sequence>